<dbReference type="PRINTS" id="PR00039">
    <property type="entry name" value="HTHLYSR"/>
</dbReference>
<evidence type="ECO:0000256" key="3">
    <source>
        <dbReference type="ARBA" id="ARBA00023125"/>
    </source>
</evidence>
<dbReference type="Pfam" id="PF00126">
    <property type="entry name" value="HTH_1"/>
    <property type="match status" value="1"/>
</dbReference>
<dbReference type="Gene3D" id="1.10.10.10">
    <property type="entry name" value="Winged helix-like DNA-binding domain superfamily/Winged helix DNA-binding domain"/>
    <property type="match status" value="1"/>
</dbReference>
<keyword evidence="2" id="KW-0805">Transcription regulation</keyword>
<dbReference type="InterPro" id="IPR005119">
    <property type="entry name" value="LysR_subst-bd"/>
</dbReference>
<dbReference type="PANTHER" id="PTHR30126:SF99">
    <property type="entry name" value="TRANSCRIPTIONAL REGULATOR LYSR FAMILY"/>
    <property type="match status" value="1"/>
</dbReference>
<accession>A0ABV2SJ42</accession>
<evidence type="ECO:0000256" key="1">
    <source>
        <dbReference type="ARBA" id="ARBA00009437"/>
    </source>
</evidence>
<keyword evidence="4" id="KW-0804">Transcription</keyword>
<dbReference type="CDD" id="cd05466">
    <property type="entry name" value="PBP2_LTTR_substrate"/>
    <property type="match status" value="1"/>
</dbReference>
<organism evidence="6 7">
    <name type="scientific">Endozoicomonas lisbonensis</name>
    <dbReference type="NCBI Taxonomy" id="3120522"/>
    <lineage>
        <taxon>Bacteria</taxon>
        <taxon>Pseudomonadati</taxon>
        <taxon>Pseudomonadota</taxon>
        <taxon>Gammaproteobacteria</taxon>
        <taxon>Oceanospirillales</taxon>
        <taxon>Endozoicomonadaceae</taxon>
        <taxon>Endozoicomonas</taxon>
    </lineage>
</organism>
<dbReference type="GO" id="GO:0003677">
    <property type="term" value="F:DNA binding"/>
    <property type="evidence" value="ECO:0007669"/>
    <property type="project" value="UniProtKB-KW"/>
</dbReference>
<dbReference type="Gene3D" id="3.40.190.10">
    <property type="entry name" value="Periplasmic binding protein-like II"/>
    <property type="match status" value="2"/>
</dbReference>
<dbReference type="PANTHER" id="PTHR30126">
    <property type="entry name" value="HTH-TYPE TRANSCRIPTIONAL REGULATOR"/>
    <property type="match status" value="1"/>
</dbReference>
<dbReference type="InterPro" id="IPR036390">
    <property type="entry name" value="WH_DNA-bd_sf"/>
</dbReference>
<protein>
    <submittedName>
        <fullName evidence="6">DNA-binding transcriptional LysR family regulator</fullName>
    </submittedName>
</protein>
<evidence type="ECO:0000259" key="5">
    <source>
        <dbReference type="PROSITE" id="PS50931"/>
    </source>
</evidence>
<sequence>MINPIWLRTFITLVQQGHFTKTAHVLAMTQPGVSQHIQKLEQYYQTALLNRYGKQFELTPAGEQVYQFALNLLRNEQDLKEQLRSDNPYEGTCRLSSPGALGIRCYSELVSLQQQYQNLKIHYEIAPNHRIEAELLNHHIDLGLMTCKPQSSLLSVAPVSRELLCLVIPACATPVKTFSDLADLGMISHPDASHHTTLVMQDNFPGYIQQLSDIKVNGYINQINMILYPVAAGLGFTVLPESVVQAFPDRDKIQTLTLPNPVFETIYLVEKEYRPLPARYGFIRQKIKELLQTE</sequence>
<proteinExistence type="inferred from homology"/>
<dbReference type="InterPro" id="IPR000847">
    <property type="entry name" value="LysR_HTH_N"/>
</dbReference>
<comment type="similarity">
    <text evidence="1">Belongs to the LysR transcriptional regulatory family.</text>
</comment>
<dbReference type="SUPFAM" id="SSF53850">
    <property type="entry name" value="Periplasmic binding protein-like II"/>
    <property type="match status" value="1"/>
</dbReference>
<dbReference type="SUPFAM" id="SSF46785">
    <property type="entry name" value="Winged helix' DNA-binding domain"/>
    <property type="match status" value="1"/>
</dbReference>
<dbReference type="InterPro" id="IPR036388">
    <property type="entry name" value="WH-like_DNA-bd_sf"/>
</dbReference>
<dbReference type="RefSeq" id="WP_354007910.1">
    <property type="nucleotide sequence ID" value="NZ_JBEWTA010000001.1"/>
</dbReference>
<reference evidence="6 7" key="1">
    <citation type="submission" date="2024-06" db="EMBL/GenBank/DDBJ databases">
        <title>Genomic Encyclopedia of Type Strains, Phase V (KMG-V): Genome sequencing to study the core and pangenomes of soil and plant-associated prokaryotes.</title>
        <authorList>
            <person name="Whitman W."/>
        </authorList>
    </citation>
    <scope>NUCLEOTIDE SEQUENCE [LARGE SCALE GENOMIC DNA]</scope>
    <source>
        <strain evidence="6 7">NE40</strain>
    </source>
</reference>
<dbReference type="Pfam" id="PF03466">
    <property type="entry name" value="LysR_substrate"/>
    <property type="match status" value="1"/>
</dbReference>
<keyword evidence="3 6" id="KW-0238">DNA-binding</keyword>
<comment type="caution">
    <text evidence="6">The sequence shown here is derived from an EMBL/GenBank/DDBJ whole genome shotgun (WGS) entry which is preliminary data.</text>
</comment>
<dbReference type="PROSITE" id="PS50931">
    <property type="entry name" value="HTH_LYSR"/>
    <property type="match status" value="1"/>
</dbReference>
<gene>
    <name evidence="6" type="ORF">V5J35_002973</name>
</gene>
<evidence type="ECO:0000313" key="6">
    <source>
        <dbReference type="EMBL" id="MET4757781.1"/>
    </source>
</evidence>
<evidence type="ECO:0000313" key="7">
    <source>
        <dbReference type="Proteomes" id="UP001549366"/>
    </source>
</evidence>
<dbReference type="Proteomes" id="UP001549366">
    <property type="component" value="Unassembled WGS sequence"/>
</dbReference>
<name>A0ABV2SJ42_9GAMM</name>
<keyword evidence="7" id="KW-1185">Reference proteome</keyword>
<feature type="domain" description="HTH lysR-type" evidence="5">
    <location>
        <begin position="2"/>
        <end position="59"/>
    </location>
</feature>
<evidence type="ECO:0000256" key="2">
    <source>
        <dbReference type="ARBA" id="ARBA00023015"/>
    </source>
</evidence>
<evidence type="ECO:0000256" key="4">
    <source>
        <dbReference type="ARBA" id="ARBA00023163"/>
    </source>
</evidence>
<dbReference type="EMBL" id="JBEWTB010000002">
    <property type="protein sequence ID" value="MET4757781.1"/>
    <property type="molecule type" value="Genomic_DNA"/>
</dbReference>